<dbReference type="EMBL" id="MN740890">
    <property type="protein sequence ID" value="QHU16819.1"/>
    <property type="molecule type" value="Genomic_DNA"/>
</dbReference>
<proteinExistence type="predicted"/>
<name>A0A6C0KGQ9_9ZZZZ</name>
<dbReference type="AlphaFoldDB" id="A0A6C0KGQ9"/>
<dbReference type="InterPro" id="IPR047794">
    <property type="entry name" value="C45_proenzyme-like"/>
</dbReference>
<dbReference type="NCBIfam" id="NF040521">
    <property type="entry name" value="C45_proenzyme"/>
    <property type="match status" value="1"/>
</dbReference>
<protein>
    <submittedName>
        <fullName evidence="1">Uncharacterized protein</fullName>
    </submittedName>
</protein>
<sequence>MTHTNKNKIHKNITRKKPEIKKIIHGRIIKEEEGWIITQIYGEPYEMGFAHGYLLRNEIKKIEKVLKFLVKKDLHISLDKYLHKTRTLITPKIKKYFPEYYLELKGIAEGAKYGKVDISFDVLVGWNSLLTMYDVFKKKKPERCSAFIACGNSTEKGDIVMGHNTHSDFATGQMFNIILYMTPCSGNSFVMQTAAGYIASGTDWFLCSSGIIGCETTIGNTNFVAKLGTPYFCRIRKAMQYGKTFDDYIRIMCEENAGDYSCSWLLGNIKENEIMLFELGLYIKNIQRTHNGVYYGMNSAMSETLRNEETNDHDFHDIKTSSGSRNKRLNDLLNEKYKGKINMENAKKILADHYDEFLKKNILNSKGICKHVELETEKTTRPPHYPFGCTDSKVVNSEFAAKLSFWGKFGCGCGEPFIVKDYLEKHPEYKDWGKILVDRPNNKWWKIEYDYLEK</sequence>
<dbReference type="Gene3D" id="3.60.60.30">
    <property type="match status" value="1"/>
</dbReference>
<dbReference type="PANTHER" id="PTHR34180">
    <property type="entry name" value="PEPTIDASE C45"/>
    <property type="match status" value="1"/>
</dbReference>
<dbReference type="InterPro" id="IPR047801">
    <property type="entry name" value="Peptidase_C45"/>
</dbReference>
<evidence type="ECO:0000313" key="1">
    <source>
        <dbReference type="EMBL" id="QHU16819.1"/>
    </source>
</evidence>
<dbReference type="PANTHER" id="PTHR34180:SF1">
    <property type="entry name" value="BETA-ALANYL-DOPAMINE_CARCININE HYDROLASE"/>
    <property type="match status" value="1"/>
</dbReference>
<reference evidence="1" key="1">
    <citation type="journal article" date="2020" name="Nature">
        <title>Giant virus diversity and host interactions through global metagenomics.</title>
        <authorList>
            <person name="Schulz F."/>
            <person name="Roux S."/>
            <person name="Paez-Espino D."/>
            <person name="Jungbluth S."/>
            <person name="Walsh D.A."/>
            <person name="Denef V.J."/>
            <person name="McMahon K.D."/>
            <person name="Konstantinidis K.T."/>
            <person name="Eloe-Fadrosh E.A."/>
            <person name="Kyrpides N.C."/>
            <person name="Woyke T."/>
        </authorList>
    </citation>
    <scope>NUCLEOTIDE SEQUENCE</scope>
    <source>
        <strain evidence="1">GVMAG-S-3300012000-53</strain>
    </source>
</reference>
<accession>A0A6C0KGQ9</accession>
<organism evidence="1">
    <name type="scientific">viral metagenome</name>
    <dbReference type="NCBI Taxonomy" id="1070528"/>
    <lineage>
        <taxon>unclassified sequences</taxon>
        <taxon>metagenomes</taxon>
        <taxon>organismal metagenomes</taxon>
    </lineage>
</organism>